<dbReference type="InterPro" id="IPR016222">
    <property type="entry name" value="G3P_O-acylTrfase_chlp"/>
</dbReference>
<evidence type="ECO:0000259" key="1">
    <source>
        <dbReference type="Pfam" id="PF01553"/>
    </source>
</evidence>
<reference evidence="2" key="1">
    <citation type="submission" date="2021-01" db="EMBL/GenBank/DDBJ databases">
        <authorList>
            <person name="Corre E."/>
            <person name="Pelletier E."/>
            <person name="Niang G."/>
            <person name="Scheremetjew M."/>
            <person name="Finn R."/>
            <person name="Kale V."/>
            <person name="Holt S."/>
            <person name="Cochrane G."/>
            <person name="Meng A."/>
            <person name="Brown T."/>
            <person name="Cohen L."/>
        </authorList>
    </citation>
    <scope>NUCLEOTIDE SEQUENCE</scope>
    <source>
        <strain evidence="2">CCCM811</strain>
    </source>
</reference>
<dbReference type="GO" id="GO:0006655">
    <property type="term" value="P:phosphatidylglycerol biosynthetic process"/>
    <property type="evidence" value="ECO:0007669"/>
    <property type="project" value="TreeGrafter"/>
</dbReference>
<dbReference type="AlphaFoldDB" id="A0A7S4DHE5"/>
<dbReference type="InterPro" id="IPR002123">
    <property type="entry name" value="Plipid/glycerol_acylTrfase"/>
</dbReference>
<protein>
    <recommendedName>
        <fullName evidence="1">Phospholipid/glycerol acyltransferase domain-containing protein</fullName>
    </recommendedName>
</protein>
<dbReference type="GO" id="GO:0004366">
    <property type="term" value="F:glycerol-3-phosphate O-acyltransferase activity"/>
    <property type="evidence" value="ECO:0007669"/>
    <property type="project" value="InterPro"/>
</dbReference>
<dbReference type="SUPFAM" id="SSF69593">
    <property type="entry name" value="Glycerol-3-phosphate (1)-acyltransferase"/>
    <property type="match status" value="1"/>
</dbReference>
<feature type="domain" description="Phospholipid/glycerol acyltransferase" evidence="1">
    <location>
        <begin position="176"/>
        <end position="341"/>
    </location>
</feature>
<dbReference type="PANTHER" id="PTHR35695">
    <property type="entry name" value="GLYCEROL-3-PHOSPHATE ACYLTRANSFERASE, CHLOROPLASTIC"/>
    <property type="match status" value="1"/>
</dbReference>
<dbReference type="Pfam" id="PF01553">
    <property type="entry name" value="Acyltransferase"/>
    <property type="match status" value="1"/>
</dbReference>
<gene>
    <name evidence="2" type="ORF">LGLO00237_LOCUS3655</name>
</gene>
<name>A0A7S4DHE5_9EUKA</name>
<organism evidence="2">
    <name type="scientific">Lotharella globosa</name>
    <dbReference type="NCBI Taxonomy" id="91324"/>
    <lineage>
        <taxon>Eukaryota</taxon>
        <taxon>Sar</taxon>
        <taxon>Rhizaria</taxon>
        <taxon>Cercozoa</taxon>
        <taxon>Chlorarachniophyceae</taxon>
        <taxon>Lotharella</taxon>
    </lineage>
</organism>
<dbReference type="Gene3D" id="3.40.1130.10">
    <property type="entry name" value="Glycerol-3-phosphate (1)-acyltransferase"/>
    <property type="match status" value="1"/>
</dbReference>
<accession>A0A7S4DHE5</accession>
<proteinExistence type="predicted"/>
<sequence>MLSHGGSHVPVRMGVIVLGCAAALVAMLSLSKTDVIGSPFTHVAVRSNYLRPSGAALLGRRSRSNLACRSAAEIKAITKQSMDVLKQKTEGTPMGPMVQILEGFMNEYADTNIQANTPASKYQEIVSQSMMLMGDALAKPHQFEILHRAIREPFDYYRWGVEFFRPLIELETSKIHGVENLAKVVDYIEKGENVILLSNHQTEVDPQAIEILLENSGCSLASELIFVAGHKVTTDPLAIPFSLGQNLLCIHSKKYIENPPEKKAEKQAHNTKTMKKMQSLLEDGGTFLWVAPSGGRDRPDPETREFVVAPFDDRSVQMFRLMAQKAKMASGKKTHFFPMAMLTHELVPPPDGIKAAVGEKRSAKRGAANIWFGDEVTEAQDEGLSNKQKQAKFYEDVVSQVDDKYNSMKDARFNQLQTMSEQKA</sequence>
<dbReference type="PANTHER" id="PTHR35695:SF1">
    <property type="entry name" value="GLYCEROL-3-PHOSPHATE ACYLTRANSFERASE, CHLOROPLASTIC"/>
    <property type="match status" value="1"/>
</dbReference>
<evidence type="ECO:0000313" key="2">
    <source>
        <dbReference type="EMBL" id="CAE0649400.1"/>
    </source>
</evidence>
<dbReference type="EMBL" id="HBIV01005137">
    <property type="protein sequence ID" value="CAE0649400.1"/>
    <property type="molecule type" value="Transcribed_RNA"/>
</dbReference>